<evidence type="ECO:0000313" key="1">
    <source>
        <dbReference type="EMBL" id="DAE29556.1"/>
    </source>
</evidence>
<reference evidence="1" key="1">
    <citation type="journal article" date="2021" name="Proc. Natl. Acad. Sci. U.S.A.">
        <title>A Catalog of Tens of Thousands of Viruses from Human Metagenomes Reveals Hidden Associations with Chronic Diseases.</title>
        <authorList>
            <person name="Tisza M.J."/>
            <person name="Buck C.B."/>
        </authorList>
    </citation>
    <scope>NUCLEOTIDE SEQUENCE</scope>
    <source>
        <strain evidence="1">CtkyY8</strain>
    </source>
</reference>
<protein>
    <submittedName>
        <fullName evidence="1">Uncharacterized protein</fullName>
    </submittedName>
</protein>
<name>A0A8S5RF02_9VIRU</name>
<sequence>MFEILQKMKIPQEIGLNPPVFLHICELFNKILTKIDHSRIIKSLTIQVSEKSFY</sequence>
<organism evidence="1">
    <name type="scientific">virus sp. ctkyY8</name>
    <dbReference type="NCBI Taxonomy" id="2827995"/>
    <lineage>
        <taxon>Viruses</taxon>
    </lineage>
</organism>
<dbReference type="EMBL" id="BK059095">
    <property type="protein sequence ID" value="DAE29556.1"/>
    <property type="molecule type" value="Genomic_DNA"/>
</dbReference>
<accession>A0A8S5RF02</accession>
<proteinExistence type="predicted"/>